<evidence type="ECO:0000256" key="1">
    <source>
        <dbReference type="SAM" id="Coils"/>
    </source>
</evidence>
<reference evidence="2" key="1">
    <citation type="journal article" date="2022" name="Plant J.">
        <title>Strategies of tolerance reflected in two North American maple genomes.</title>
        <authorList>
            <person name="McEvoy S.L."/>
            <person name="Sezen U.U."/>
            <person name="Trouern-Trend A."/>
            <person name="McMahon S.M."/>
            <person name="Schaberg P.G."/>
            <person name="Yang J."/>
            <person name="Wegrzyn J.L."/>
            <person name="Swenson N.G."/>
        </authorList>
    </citation>
    <scope>NUCLEOTIDE SEQUENCE</scope>
    <source>
        <strain evidence="2">NS2018</strain>
    </source>
</reference>
<dbReference type="EMBL" id="JAUESC010000386">
    <property type="protein sequence ID" value="KAK0577456.1"/>
    <property type="molecule type" value="Genomic_DNA"/>
</dbReference>
<keyword evidence="1" id="KW-0175">Coiled coil</keyword>
<reference evidence="2" key="2">
    <citation type="submission" date="2023-06" db="EMBL/GenBank/DDBJ databases">
        <authorList>
            <person name="Swenson N.G."/>
            <person name="Wegrzyn J.L."/>
            <person name="Mcevoy S.L."/>
        </authorList>
    </citation>
    <scope>NUCLEOTIDE SEQUENCE</scope>
    <source>
        <strain evidence="2">NS2018</strain>
        <tissue evidence="2">Leaf</tissue>
    </source>
</reference>
<evidence type="ECO:0000313" key="2">
    <source>
        <dbReference type="EMBL" id="KAK0577456.1"/>
    </source>
</evidence>
<keyword evidence="3" id="KW-1185">Reference proteome</keyword>
<evidence type="ECO:0000313" key="3">
    <source>
        <dbReference type="Proteomes" id="UP001168877"/>
    </source>
</evidence>
<name>A0AA39RN51_ACESA</name>
<protein>
    <submittedName>
        <fullName evidence="2">Uncharacterized protein</fullName>
    </submittedName>
</protein>
<proteinExistence type="predicted"/>
<comment type="caution">
    <text evidence="2">The sequence shown here is derived from an EMBL/GenBank/DDBJ whole genome shotgun (WGS) entry which is preliminary data.</text>
</comment>
<sequence>MIRALKSVKVISKEDAKIAEKQGIAPPDDPDLAEEYDNEGLNLNTAIARSGVAVTVSTAGSDALVRALSVSTGSLRKIKWKVPPGPKVPKVPRTLSIPLKSQKGSSELTCNEPIDSIFRDLGPIPEWEASKIATDGSSKKIRKDTASVLLEQIVVPKVARPSATLSGFFGGEGSARQAPAEATDSLLSEPDRLDPSVALRWAMTGELSFGSTEDFEAFNAGSMVDQGQKSLHFLTMVNFLEKLTGQVSRLVEENGKLLADNAKLLASQGSALAVEKMKNEESARRIAALEKQKDSLEFRLKDYESNFETAKVELGVRAIDLFKHSPAFEAFTHKEFMRGVEACKTLV</sequence>
<feature type="coiled-coil region" evidence="1">
    <location>
        <begin position="272"/>
        <end position="313"/>
    </location>
</feature>
<accession>A0AA39RN51</accession>
<organism evidence="2 3">
    <name type="scientific">Acer saccharum</name>
    <name type="common">Sugar maple</name>
    <dbReference type="NCBI Taxonomy" id="4024"/>
    <lineage>
        <taxon>Eukaryota</taxon>
        <taxon>Viridiplantae</taxon>
        <taxon>Streptophyta</taxon>
        <taxon>Embryophyta</taxon>
        <taxon>Tracheophyta</taxon>
        <taxon>Spermatophyta</taxon>
        <taxon>Magnoliopsida</taxon>
        <taxon>eudicotyledons</taxon>
        <taxon>Gunneridae</taxon>
        <taxon>Pentapetalae</taxon>
        <taxon>rosids</taxon>
        <taxon>malvids</taxon>
        <taxon>Sapindales</taxon>
        <taxon>Sapindaceae</taxon>
        <taxon>Hippocastanoideae</taxon>
        <taxon>Acereae</taxon>
        <taxon>Acer</taxon>
    </lineage>
</organism>
<gene>
    <name evidence="2" type="ORF">LWI29_033167</name>
</gene>
<dbReference type="Proteomes" id="UP001168877">
    <property type="component" value="Unassembled WGS sequence"/>
</dbReference>
<dbReference type="AlphaFoldDB" id="A0AA39RN51"/>